<dbReference type="Proteomes" id="UP001296104">
    <property type="component" value="Unassembled WGS sequence"/>
</dbReference>
<sequence>MLPPSGPSNGGGDNAPGVRWLQQARCTLLRGAWVRIPSQALPVPKKDKARVHKGYNGGKCGGGKQGKGGGGRK</sequence>
<protein>
    <submittedName>
        <fullName evidence="2">Uncharacterized protein</fullName>
    </submittedName>
</protein>
<dbReference type="AlphaFoldDB" id="A0AAI9EB45"/>
<organism evidence="2 3">
    <name type="scientific">Lecanosticta acicola</name>
    <dbReference type="NCBI Taxonomy" id="111012"/>
    <lineage>
        <taxon>Eukaryota</taxon>
        <taxon>Fungi</taxon>
        <taxon>Dikarya</taxon>
        <taxon>Ascomycota</taxon>
        <taxon>Pezizomycotina</taxon>
        <taxon>Dothideomycetes</taxon>
        <taxon>Dothideomycetidae</taxon>
        <taxon>Mycosphaerellales</taxon>
        <taxon>Mycosphaerellaceae</taxon>
        <taxon>Lecanosticta</taxon>
    </lineage>
</organism>
<feature type="region of interest" description="Disordered" evidence="1">
    <location>
        <begin position="43"/>
        <end position="73"/>
    </location>
</feature>
<evidence type="ECO:0000313" key="2">
    <source>
        <dbReference type="EMBL" id="CAK4021054.1"/>
    </source>
</evidence>
<name>A0AAI9EB45_9PEZI</name>
<comment type="caution">
    <text evidence="2">The sequence shown here is derived from an EMBL/GenBank/DDBJ whole genome shotgun (WGS) entry which is preliminary data.</text>
</comment>
<accession>A0AAI9EB45</accession>
<dbReference type="EMBL" id="CAVMBE010000027">
    <property type="protein sequence ID" value="CAK4021054.1"/>
    <property type="molecule type" value="Genomic_DNA"/>
</dbReference>
<keyword evidence="3" id="KW-1185">Reference proteome</keyword>
<gene>
    <name evidence="2" type="ORF">LECACI_7A004763</name>
</gene>
<feature type="compositionally biased region" description="Gly residues" evidence="1">
    <location>
        <begin position="55"/>
        <end position="73"/>
    </location>
</feature>
<reference evidence="2" key="1">
    <citation type="submission" date="2023-11" db="EMBL/GenBank/DDBJ databases">
        <authorList>
            <person name="Alioto T."/>
            <person name="Alioto T."/>
            <person name="Gomez Garrido J."/>
        </authorList>
    </citation>
    <scope>NUCLEOTIDE SEQUENCE</scope>
</reference>
<evidence type="ECO:0000313" key="3">
    <source>
        <dbReference type="Proteomes" id="UP001296104"/>
    </source>
</evidence>
<proteinExistence type="predicted"/>
<evidence type="ECO:0000256" key="1">
    <source>
        <dbReference type="SAM" id="MobiDB-lite"/>
    </source>
</evidence>